<accession>A0ABT8TFE6</accession>
<sequence length="151" mass="16859">MAVKPISSAGPLSLAKAAKRRAPTHTGAQVATLEGRRPALERFIRRGALPEHPALVDELFALDSVHRGCPVPAQRARLIRQFELLFETIADTQVAGHWRELCLDQIFRPAYALQRLADDETSRREAKALFTRLLTQASCLRITHSDSRDVL</sequence>
<dbReference type="EMBL" id="JAULRT010000052">
    <property type="protein sequence ID" value="MDO3382360.1"/>
    <property type="molecule type" value="Genomic_DNA"/>
</dbReference>
<dbReference type="Proteomes" id="UP001168380">
    <property type="component" value="Unassembled WGS sequence"/>
</dbReference>
<gene>
    <name evidence="1" type="ORF">QWI16_09245</name>
</gene>
<name>A0ABT8TFE6_9GAMM</name>
<proteinExistence type="predicted"/>
<evidence type="ECO:0000313" key="1">
    <source>
        <dbReference type="EMBL" id="MDO3382360.1"/>
    </source>
</evidence>
<protein>
    <submittedName>
        <fullName evidence="1">Uncharacterized protein</fullName>
    </submittedName>
</protein>
<reference evidence="1" key="1">
    <citation type="submission" date="2023-07" db="EMBL/GenBank/DDBJ databases">
        <title>Gilvimarinus algae sp. nov., isolated from the surface of Kelp.</title>
        <authorList>
            <person name="Sun Y.Y."/>
            <person name="Gong Y."/>
            <person name="Du Z.J."/>
        </authorList>
    </citation>
    <scope>NUCLEOTIDE SEQUENCE</scope>
    <source>
        <strain evidence="1">SDUM040014</strain>
    </source>
</reference>
<organism evidence="1 2">
    <name type="scientific">Gilvimarinus algae</name>
    <dbReference type="NCBI Taxonomy" id="3058037"/>
    <lineage>
        <taxon>Bacteria</taxon>
        <taxon>Pseudomonadati</taxon>
        <taxon>Pseudomonadota</taxon>
        <taxon>Gammaproteobacteria</taxon>
        <taxon>Cellvibrionales</taxon>
        <taxon>Cellvibrionaceae</taxon>
        <taxon>Gilvimarinus</taxon>
    </lineage>
</organism>
<dbReference type="RefSeq" id="WP_302712571.1">
    <property type="nucleotide sequence ID" value="NZ_JAULRT010000052.1"/>
</dbReference>
<comment type="caution">
    <text evidence="1">The sequence shown here is derived from an EMBL/GenBank/DDBJ whole genome shotgun (WGS) entry which is preliminary data.</text>
</comment>
<evidence type="ECO:0000313" key="2">
    <source>
        <dbReference type="Proteomes" id="UP001168380"/>
    </source>
</evidence>
<keyword evidence="2" id="KW-1185">Reference proteome</keyword>